<organism evidence="2 3">
    <name type="scientific">Halomicronema hongdechloris C2206</name>
    <dbReference type="NCBI Taxonomy" id="1641165"/>
    <lineage>
        <taxon>Bacteria</taxon>
        <taxon>Bacillati</taxon>
        <taxon>Cyanobacteriota</taxon>
        <taxon>Cyanophyceae</taxon>
        <taxon>Nodosilineales</taxon>
        <taxon>Nodosilineaceae</taxon>
        <taxon>Halomicronema</taxon>
    </lineage>
</organism>
<dbReference type="EMBL" id="CP021983">
    <property type="protein sequence ID" value="ASC69872.1"/>
    <property type="molecule type" value="Genomic_DNA"/>
</dbReference>
<name>A0A1Z3HHS6_9CYAN</name>
<dbReference type="OrthoDB" id="531519at2"/>
<evidence type="ECO:0000313" key="3">
    <source>
        <dbReference type="Proteomes" id="UP000191901"/>
    </source>
</evidence>
<dbReference type="KEGG" id="hhg:XM38_008020"/>
<sequence length="139" mass="14862">MARRKRNSATLEQVERRLESIRSIATDLDLGGGLSVQNFAIIVGDLAAKLAAYNTALSNIDKMADDVRVAEQAAKTMAENMLLGIGSHYGKTSQEYGMAGGSRRRGYRHPQVADPVPDPVTIPVVEPSQNGASAEPVLV</sequence>
<reference evidence="2 3" key="1">
    <citation type="journal article" date="2016" name="Biochim. Biophys. Acta">
        <title>Characterization of red-shifted phycobilisomes isolated from the chlorophyll f-containing cyanobacterium Halomicronema hongdechloris.</title>
        <authorList>
            <person name="Li Y."/>
            <person name="Lin Y."/>
            <person name="Garvey C.J."/>
            <person name="Birch D."/>
            <person name="Corkery R.W."/>
            <person name="Loughlin P.C."/>
            <person name="Scheer H."/>
            <person name="Willows R.D."/>
            <person name="Chen M."/>
        </authorList>
    </citation>
    <scope>NUCLEOTIDE SEQUENCE [LARGE SCALE GENOMIC DNA]</scope>
    <source>
        <strain evidence="2 3">C2206</strain>
    </source>
</reference>
<protein>
    <submittedName>
        <fullName evidence="2">Uncharacterized protein</fullName>
    </submittedName>
</protein>
<proteinExistence type="predicted"/>
<keyword evidence="3" id="KW-1185">Reference proteome</keyword>
<evidence type="ECO:0000256" key="1">
    <source>
        <dbReference type="SAM" id="MobiDB-lite"/>
    </source>
</evidence>
<evidence type="ECO:0000313" key="2">
    <source>
        <dbReference type="EMBL" id="ASC69872.1"/>
    </source>
</evidence>
<dbReference type="AlphaFoldDB" id="A0A1Z3HHS6"/>
<dbReference type="Proteomes" id="UP000191901">
    <property type="component" value="Chromosome"/>
</dbReference>
<dbReference type="RefSeq" id="WP_080808756.1">
    <property type="nucleotide sequence ID" value="NZ_CP021983.2"/>
</dbReference>
<dbReference type="STRING" id="1641165.XM38_10610"/>
<gene>
    <name evidence="2" type="ORF">XM38_008020</name>
</gene>
<feature type="region of interest" description="Disordered" evidence="1">
    <location>
        <begin position="95"/>
        <end position="119"/>
    </location>
</feature>
<accession>A0A1Z3HHS6</accession>